<evidence type="ECO:0000313" key="3">
    <source>
        <dbReference type="EMBL" id="RST84462.1"/>
    </source>
</evidence>
<organism evidence="3 4">
    <name type="scientific">Aquibium carbonis</name>
    <dbReference type="NCBI Taxonomy" id="2495581"/>
    <lineage>
        <taxon>Bacteria</taxon>
        <taxon>Pseudomonadati</taxon>
        <taxon>Pseudomonadota</taxon>
        <taxon>Alphaproteobacteria</taxon>
        <taxon>Hyphomicrobiales</taxon>
        <taxon>Phyllobacteriaceae</taxon>
        <taxon>Aquibium</taxon>
    </lineage>
</organism>
<dbReference type="SUPFAM" id="SSF143011">
    <property type="entry name" value="RelE-like"/>
    <property type="match status" value="1"/>
</dbReference>
<sequence>MWTVDFDAQVDRELVRLAPRDRQRILRFLRERVAPLDNPRDLGEALAGSLSGYWKYRVGDYRVIAKIEDRKVTILVVRIGHRREVYR</sequence>
<evidence type="ECO:0000313" key="4">
    <source>
        <dbReference type="Proteomes" id="UP000278398"/>
    </source>
</evidence>
<protein>
    <submittedName>
        <fullName evidence="3">Type II toxin-antitoxin system RelE/ParE family toxin</fullName>
    </submittedName>
</protein>
<reference evidence="3 4" key="1">
    <citation type="submission" date="2018-12" db="EMBL/GenBank/DDBJ databases">
        <title>Mesorhizobium carbonis sp. nov., isolated from coal mine water.</title>
        <authorList>
            <person name="Xin W."/>
            <person name="Xu Z."/>
            <person name="Xiang F."/>
            <person name="Zhang J."/>
            <person name="Xi L."/>
            <person name="Liu J."/>
        </authorList>
    </citation>
    <scope>NUCLEOTIDE SEQUENCE [LARGE SCALE GENOMIC DNA]</scope>
    <source>
        <strain evidence="3 4">B2.3</strain>
    </source>
</reference>
<proteinExistence type="inferred from homology"/>
<dbReference type="InterPro" id="IPR007712">
    <property type="entry name" value="RelE/ParE_toxin"/>
</dbReference>
<gene>
    <name evidence="3" type="ORF">EJC49_20370</name>
</gene>
<dbReference type="PANTHER" id="PTHR35601">
    <property type="entry name" value="TOXIN RELE"/>
    <property type="match status" value="1"/>
</dbReference>
<dbReference type="EMBL" id="RWKW01000090">
    <property type="protein sequence ID" value="RST84462.1"/>
    <property type="molecule type" value="Genomic_DNA"/>
</dbReference>
<evidence type="ECO:0000256" key="2">
    <source>
        <dbReference type="ARBA" id="ARBA00022649"/>
    </source>
</evidence>
<dbReference type="OrthoDB" id="5570653at2"/>
<comment type="similarity">
    <text evidence="1">Belongs to the RelE toxin family.</text>
</comment>
<dbReference type="Gene3D" id="3.30.2310.20">
    <property type="entry name" value="RelE-like"/>
    <property type="match status" value="1"/>
</dbReference>
<dbReference type="Pfam" id="PF05016">
    <property type="entry name" value="ParE_toxin"/>
    <property type="match status" value="1"/>
</dbReference>
<dbReference type="InterPro" id="IPR035093">
    <property type="entry name" value="RelE/ParE_toxin_dom_sf"/>
</dbReference>
<name>A0A3R9ZY03_9HYPH</name>
<dbReference type="PANTHER" id="PTHR35601:SF1">
    <property type="entry name" value="TOXIN RELE"/>
    <property type="match status" value="1"/>
</dbReference>
<dbReference type="AlphaFoldDB" id="A0A3R9ZY03"/>
<comment type="caution">
    <text evidence="3">The sequence shown here is derived from an EMBL/GenBank/DDBJ whole genome shotgun (WGS) entry which is preliminary data.</text>
</comment>
<accession>A0A3R9ZY03</accession>
<keyword evidence="4" id="KW-1185">Reference proteome</keyword>
<dbReference type="Proteomes" id="UP000278398">
    <property type="component" value="Unassembled WGS sequence"/>
</dbReference>
<dbReference type="NCBIfam" id="TIGR02385">
    <property type="entry name" value="RelE_StbE"/>
    <property type="match status" value="1"/>
</dbReference>
<evidence type="ECO:0000256" key="1">
    <source>
        <dbReference type="ARBA" id="ARBA00006226"/>
    </source>
</evidence>
<dbReference type="RefSeq" id="WP_126701770.1">
    <property type="nucleotide sequence ID" value="NZ_RWKW01000090.1"/>
</dbReference>
<keyword evidence="2" id="KW-1277">Toxin-antitoxin system</keyword>